<dbReference type="InterPro" id="IPR021457">
    <property type="entry name" value="DUF3108"/>
</dbReference>
<sequence>MLKTLRPLLHKTSSILASCLLAAGVFAQEQEEQALATETLHAAIQPASQVTEIDQQLPKPFHATYKAKFSGFTIEATRELGTHPNGEQELIFSASTWLAKLRESSRFNWSGGQLVPSQYQYHREGLGRSRDAVLEFDWEKHKVVNNVQDKPWRMDIPDGALDKLSYQLQLRSDLLNGKQTLQYNIADGGRLKTYLFEMVGEELLETRLGKLATVKIKKVRATGKKRVTYIWMAKHWDYLLVKLQQTEEDGKTYAIDLLRAEVDGKTVTPRLGQRRELLPTQLPIVEPGLNSLGQ</sequence>
<keyword evidence="3" id="KW-1185">Reference proteome</keyword>
<dbReference type="EMBL" id="JACHHT010000002">
    <property type="protein sequence ID" value="MBB6522169.1"/>
    <property type="molecule type" value="Genomic_DNA"/>
</dbReference>
<keyword evidence="1" id="KW-0732">Signal</keyword>
<organism evidence="2 3">
    <name type="scientific">Pseudoteredinibacter isoporae</name>
    <dbReference type="NCBI Taxonomy" id="570281"/>
    <lineage>
        <taxon>Bacteria</taxon>
        <taxon>Pseudomonadati</taxon>
        <taxon>Pseudomonadota</taxon>
        <taxon>Gammaproteobacteria</taxon>
        <taxon>Cellvibrionales</taxon>
        <taxon>Cellvibrionaceae</taxon>
        <taxon>Pseudoteredinibacter</taxon>
    </lineage>
</organism>
<feature type="signal peptide" evidence="1">
    <location>
        <begin position="1"/>
        <end position="27"/>
    </location>
</feature>
<accession>A0A7X0MXN3</accession>
<evidence type="ECO:0008006" key="4">
    <source>
        <dbReference type="Google" id="ProtNLM"/>
    </source>
</evidence>
<feature type="chain" id="PRO_5030926889" description="DUF3108 domain-containing protein" evidence="1">
    <location>
        <begin position="28"/>
        <end position="294"/>
    </location>
</feature>
<dbReference type="AlphaFoldDB" id="A0A7X0MXN3"/>
<dbReference type="RefSeq" id="WP_166846575.1">
    <property type="nucleotide sequence ID" value="NZ_JAAONY010000002.1"/>
</dbReference>
<gene>
    <name evidence="2" type="ORF">HNR48_002454</name>
</gene>
<dbReference type="Pfam" id="PF11306">
    <property type="entry name" value="DUF3108"/>
    <property type="match status" value="1"/>
</dbReference>
<reference evidence="2 3" key="1">
    <citation type="submission" date="2020-08" db="EMBL/GenBank/DDBJ databases">
        <title>Genomic Encyclopedia of Type Strains, Phase IV (KMG-IV): sequencing the most valuable type-strain genomes for metagenomic binning, comparative biology and taxonomic classification.</title>
        <authorList>
            <person name="Goeker M."/>
        </authorList>
    </citation>
    <scope>NUCLEOTIDE SEQUENCE [LARGE SCALE GENOMIC DNA]</scope>
    <source>
        <strain evidence="2 3">DSM 22368</strain>
    </source>
</reference>
<dbReference type="InParanoid" id="A0A7X0MXN3"/>
<name>A0A7X0MXN3_9GAMM</name>
<evidence type="ECO:0000313" key="3">
    <source>
        <dbReference type="Proteomes" id="UP000528457"/>
    </source>
</evidence>
<comment type="caution">
    <text evidence="2">The sequence shown here is derived from an EMBL/GenBank/DDBJ whole genome shotgun (WGS) entry which is preliminary data.</text>
</comment>
<protein>
    <recommendedName>
        <fullName evidence="4">DUF3108 domain-containing protein</fullName>
    </recommendedName>
</protein>
<dbReference type="Proteomes" id="UP000528457">
    <property type="component" value="Unassembled WGS sequence"/>
</dbReference>
<evidence type="ECO:0000256" key="1">
    <source>
        <dbReference type="SAM" id="SignalP"/>
    </source>
</evidence>
<proteinExistence type="predicted"/>
<evidence type="ECO:0000313" key="2">
    <source>
        <dbReference type="EMBL" id="MBB6522169.1"/>
    </source>
</evidence>